<dbReference type="InterPro" id="IPR032465">
    <property type="entry name" value="ACMSD"/>
</dbReference>
<dbReference type="RefSeq" id="WP_176575174.1">
    <property type="nucleotide sequence ID" value="NZ_CBDRGH010000070.1"/>
</dbReference>
<dbReference type="EMBL" id="CP056041">
    <property type="protein sequence ID" value="QKZ18121.1"/>
    <property type="molecule type" value="Genomic_DNA"/>
</dbReference>
<dbReference type="Gene3D" id="3.20.20.140">
    <property type="entry name" value="Metal-dependent hydrolases"/>
    <property type="match status" value="1"/>
</dbReference>
<keyword evidence="3" id="KW-0378">Hydrolase</keyword>
<dbReference type="GO" id="GO:0016787">
    <property type="term" value="F:hydrolase activity"/>
    <property type="evidence" value="ECO:0007669"/>
    <property type="project" value="UniProtKB-KW"/>
</dbReference>
<feature type="domain" description="Amidohydrolase-related" evidence="2">
    <location>
        <begin position="12"/>
        <end position="295"/>
    </location>
</feature>
<dbReference type="InterPro" id="IPR006680">
    <property type="entry name" value="Amidohydro-rel"/>
</dbReference>
<dbReference type="GO" id="GO:0005737">
    <property type="term" value="C:cytoplasm"/>
    <property type="evidence" value="ECO:0007669"/>
    <property type="project" value="TreeGrafter"/>
</dbReference>
<sequence length="327" mass="35246">MADPAHTDPGRIDVHQHVIPPARGQAMAGRAAAVGWPAPAWDEQSALAMMDRREIATGILSYAAPLAGPDDPATAREVARNVNEFTAELVKNRPDRFGHFAVLPLPDVDGALAEAAHALDELEADGVLVLSNAHGRYLGDPVFEPLWAELDARSAVILVHPTAPPGPPLADVPLPLVDFPYDTTRAALHMTMRGVPRRYPRMRTILPHAGGFLPYAAQRFALAARLHTDATGDGGGTTPEDFLTDLRRFYFDTAISTGPATLHALLAFAAPDHILYGSDFPMLPEDWGTVFDTALGAYPNWEPGRLHAVDRGNAELLIPRLARTPVT</sequence>
<dbReference type="GO" id="GO:0019748">
    <property type="term" value="P:secondary metabolic process"/>
    <property type="evidence" value="ECO:0007669"/>
    <property type="project" value="TreeGrafter"/>
</dbReference>
<dbReference type="PANTHER" id="PTHR21240:SF28">
    <property type="entry name" value="ISO-OROTATE DECARBOXYLASE (EUROFUNG)"/>
    <property type="match status" value="1"/>
</dbReference>
<gene>
    <name evidence="3" type="ORF">HUT05_12605</name>
</gene>
<dbReference type="SUPFAM" id="SSF51556">
    <property type="entry name" value="Metallo-dependent hydrolases"/>
    <property type="match status" value="1"/>
</dbReference>
<accession>A0A7H8T3T1</accession>
<reference evidence="3 4" key="1">
    <citation type="submission" date="2020-06" db="EMBL/GenBank/DDBJ databases">
        <title>Genome mining for natural products.</title>
        <authorList>
            <person name="Zhang B."/>
            <person name="Shi J."/>
            <person name="Ge H."/>
        </authorList>
    </citation>
    <scope>NUCLEOTIDE SEQUENCE [LARGE SCALE GENOMIC DNA]</scope>
    <source>
        <strain evidence="3 4">NA02069</strain>
    </source>
</reference>
<dbReference type="Proteomes" id="UP000509418">
    <property type="component" value="Chromosome"/>
</dbReference>
<evidence type="ECO:0000313" key="3">
    <source>
        <dbReference type="EMBL" id="QKZ18121.1"/>
    </source>
</evidence>
<dbReference type="Pfam" id="PF04909">
    <property type="entry name" value="Amidohydro_2"/>
    <property type="match status" value="1"/>
</dbReference>
<name>A0A7H8T3T1_STRCX</name>
<dbReference type="PANTHER" id="PTHR21240">
    <property type="entry name" value="2-AMINO-3-CARBOXYLMUCONATE-6-SEMIALDEHYDE DECARBOXYLASE"/>
    <property type="match status" value="1"/>
</dbReference>
<proteinExistence type="predicted"/>
<evidence type="ECO:0000256" key="1">
    <source>
        <dbReference type="ARBA" id="ARBA00023239"/>
    </source>
</evidence>
<evidence type="ECO:0000313" key="4">
    <source>
        <dbReference type="Proteomes" id="UP000509418"/>
    </source>
</evidence>
<dbReference type="GO" id="GO:0016831">
    <property type="term" value="F:carboxy-lyase activity"/>
    <property type="evidence" value="ECO:0007669"/>
    <property type="project" value="InterPro"/>
</dbReference>
<keyword evidence="4" id="KW-1185">Reference proteome</keyword>
<dbReference type="AlphaFoldDB" id="A0A7H8T3T1"/>
<evidence type="ECO:0000259" key="2">
    <source>
        <dbReference type="Pfam" id="PF04909"/>
    </source>
</evidence>
<dbReference type="InterPro" id="IPR032466">
    <property type="entry name" value="Metal_Hydrolase"/>
</dbReference>
<keyword evidence="1" id="KW-0456">Lyase</keyword>
<organism evidence="3 4">
    <name type="scientific">Streptomyces chartreusis</name>
    <dbReference type="NCBI Taxonomy" id="1969"/>
    <lineage>
        <taxon>Bacteria</taxon>
        <taxon>Bacillati</taxon>
        <taxon>Actinomycetota</taxon>
        <taxon>Actinomycetes</taxon>
        <taxon>Kitasatosporales</taxon>
        <taxon>Streptomycetaceae</taxon>
        <taxon>Streptomyces</taxon>
    </lineage>
</organism>
<protein>
    <submittedName>
        <fullName evidence="3">Amidohydrolase family protein</fullName>
    </submittedName>
</protein>